<reference evidence="3" key="1">
    <citation type="journal article" date="2019" name="Int. J. Syst. Evol. Microbiol.">
        <title>The Global Catalogue of Microorganisms (GCM) 10K type strain sequencing project: providing services to taxonomists for standard genome sequencing and annotation.</title>
        <authorList>
            <consortium name="The Broad Institute Genomics Platform"/>
            <consortium name="The Broad Institute Genome Sequencing Center for Infectious Disease"/>
            <person name="Wu L."/>
            <person name="Ma J."/>
        </authorList>
    </citation>
    <scope>NUCLEOTIDE SEQUENCE [LARGE SCALE GENOMIC DNA]</scope>
    <source>
        <strain evidence="3">NBRC 108730</strain>
    </source>
</reference>
<organism evidence="2 3">
    <name type="scientific">Angustibacter aerolatus</name>
    <dbReference type="NCBI Taxonomy" id="1162965"/>
    <lineage>
        <taxon>Bacteria</taxon>
        <taxon>Bacillati</taxon>
        <taxon>Actinomycetota</taxon>
        <taxon>Actinomycetes</taxon>
        <taxon>Kineosporiales</taxon>
        <taxon>Kineosporiaceae</taxon>
    </lineage>
</organism>
<sequence length="149" mass="16053">MRIQGRTLADLDVARAETTAKRTRLTAVRQQVAALKAEAEANVETARRAQAEAAAAQAAVQDLVASQQRDVSTIESKKAAERQRLAGLEAQQRQARAPAGGDRRGRPPGRRREGEARAGLVEGPQARPAEVRRARARAAVRSAGTCRDR</sequence>
<feature type="compositionally biased region" description="Low complexity" evidence="1">
    <location>
        <begin position="89"/>
        <end position="100"/>
    </location>
</feature>
<gene>
    <name evidence="2" type="ORF">GCM10025868_12090</name>
</gene>
<comment type="caution">
    <text evidence="2">The sequence shown here is derived from an EMBL/GenBank/DDBJ whole genome shotgun (WGS) entry which is preliminary data.</text>
</comment>
<dbReference type="Proteomes" id="UP001157017">
    <property type="component" value="Unassembled WGS sequence"/>
</dbReference>
<accession>A0ABQ6JEV3</accession>
<name>A0ABQ6JEV3_9ACTN</name>
<feature type="region of interest" description="Disordered" evidence="1">
    <location>
        <begin position="67"/>
        <end position="149"/>
    </location>
</feature>
<protein>
    <submittedName>
        <fullName evidence="2">Uncharacterized protein</fullName>
    </submittedName>
</protein>
<feature type="compositionally biased region" description="Basic and acidic residues" evidence="1">
    <location>
        <begin position="75"/>
        <end position="84"/>
    </location>
</feature>
<evidence type="ECO:0000313" key="2">
    <source>
        <dbReference type="EMBL" id="GMA85959.1"/>
    </source>
</evidence>
<proteinExistence type="predicted"/>
<dbReference type="EMBL" id="BSUZ01000001">
    <property type="protein sequence ID" value="GMA85959.1"/>
    <property type="molecule type" value="Genomic_DNA"/>
</dbReference>
<feature type="compositionally biased region" description="Basic and acidic residues" evidence="1">
    <location>
        <begin position="101"/>
        <end position="116"/>
    </location>
</feature>
<evidence type="ECO:0000256" key="1">
    <source>
        <dbReference type="SAM" id="MobiDB-lite"/>
    </source>
</evidence>
<evidence type="ECO:0000313" key="3">
    <source>
        <dbReference type="Proteomes" id="UP001157017"/>
    </source>
</evidence>
<keyword evidence="3" id="KW-1185">Reference proteome</keyword>